<accession>A0A1I8FG88</accession>
<evidence type="ECO:0000313" key="2">
    <source>
        <dbReference type="Proteomes" id="UP000095280"/>
    </source>
</evidence>
<dbReference type="WBParaSite" id="maker-unitig_33447-snap-gene-0.2-mRNA-1">
    <property type="protein sequence ID" value="maker-unitig_33447-snap-gene-0.2-mRNA-1"/>
    <property type="gene ID" value="maker-unitig_33447-snap-gene-0.2"/>
</dbReference>
<proteinExistence type="predicted"/>
<protein>
    <submittedName>
        <fullName evidence="3">Fibronectin type-III domain-containing protein</fullName>
    </submittedName>
</protein>
<name>A0A1I8FG88_9PLAT</name>
<evidence type="ECO:0000256" key="1">
    <source>
        <dbReference type="SAM" id="Phobius"/>
    </source>
</evidence>
<organism evidence="2 3">
    <name type="scientific">Macrostomum lignano</name>
    <dbReference type="NCBI Taxonomy" id="282301"/>
    <lineage>
        <taxon>Eukaryota</taxon>
        <taxon>Metazoa</taxon>
        <taxon>Spiralia</taxon>
        <taxon>Lophotrochozoa</taxon>
        <taxon>Platyhelminthes</taxon>
        <taxon>Rhabditophora</taxon>
        <taxon>Macrostomorpha</taxon>
        <taxon>Macrostomida</taxon>
        <taxon>Macrostomidae</taxon>
        <taxon>Macrostomum</taxon>
    </lineage>
</organism>
<evidence type="ECO:0000313" key="3">
    <source>
        <dbReference type="WBParaSite" id="maker-unitig_33447-snap-gene-0.2-mRNA-1"/>
    </source>
</evidence>
<feature type="transmembrane region" description="Helical" evidence="1">
    <location>
        <begin position="257"/>
        <end position="278"/>
    </location>
</feature>
<keyword evidence="2" id="KW-1185">Reference proteome</keyword>
<reference evidence="3" key="1">
    <citation type="submission" date="2016-11" db="UniProtKB">
        <authorList>
            <consortium name="WormBaseParasite"/>
        </authorList>
    </citation>
    <scope>IDENTIFICATION</scope>
</reference>
<dbReference type="AlphaFoldDB" id="A0A1I8FG88"/>
<keyword evidence="1" id="KW-0812">Transmembrane</keyword>
<sequence>KRSCRSLLVASRCANLPRPVAETTFSATWSPGLRRHRRGPPLRIVRLRIGVVEVEERRSALLRRLGPRLEEPVSQSSYLAASAGGRGAASAAARSAPAASAKSSGVVGGADGGNVNGGLYPQMDPDRAVTRVLPPTNTSLVVEDLQPGKLYIVQVHSQALANGQLLVSRSSSYFFATPPGLSGDGGGDAGSRQLLGRGGEIDKYVRINSESRLGSNSARVWLSARTISLCLLACLTARHQAMLRTTQLSTMEHSSAVCTRFTWGLMAMLVVLVAAATAH</sequence>
<keyword evidence="1" id="KW-0472">Membrane</keyword>
<keyword evidence="1" id="KW-1133">Transmembrane helix</keyword>
<dbReference type="Proteomes" id="UP000095280">
    <property type="component" value="Unplaced"/>
</dbReference>